<evidence type="ECO:0000313" key="11">
    <source>
        <dbReference type="Proteomes" id="UP001194468"/>
    </source>
</evidence>
<dbReference type="InterPro" id="IPR036460">
    <property type="entry name" value="Cu_amine_oxidase_C_sf"/>
</dbReference>
<comment type="similarity">
    <text evidence="2 7">Belongs to the copper/topaquinone oxidase family.</text>
</comment>
<dbReference type="Proteomes" id="UP001194468">
    <property type="component" value="Unassembled WGS sequence"/>
</dbReference>
<dbReference type="SUPFAM" id="SSF54416">
    <property type="entry name" value="Amine oxidase N-terminal region"/>
    <property type="match status" value="2"/>
</dbReference>
<reference evidence="10" key="1">
    <citation type="submission" date="2019-10" db="EMBL/GenBank/DDBJ databases">
        <authorList>
            <consortium name="DOE Joint Genome Institute"/>
            <person name="Kuo A."/>
            <person name="Miyauchi S."/>
            <person name="Kiss E."/>
            <person name="Drula E."/>
            <person name="Kohler A."/>
            <person name="Sanchez-Garcia M."/>
            <person name="Andreopoulos B."/>
            <person name="Barry K.W."/>
            <person name="Bonito G."/>
            <person name="Buee M."/>
            <person name="Carver A."/>
            <person name="Chen C."/>
            <person name="Cichocki N."/>
            <person name="Clum A."/>
            <person name="Culley D."/>
            <person name="Crous P.W."/>
            <person name="Fauchery L."/>
            <person name="Girlanda M."/>
            <person name="Hayes R."/>
            <person name="Keri Z."/>
            <person name="LaButti K."/>
            <person name="Lipzen A."/>
            <person name="Lombard V."/>
            <person name="Magnuson J."/>
            <person name="Maillard F."/>
            <person name="Morin E."/>
            <person name="Murat C."/>
            <person name="Nolan M."/>
            <person name="Ohm R."/>
            <person name="Pangilinan J."/>
            <person name="Pereira M."/>
            <person name="Perotto S."/>
            <person name="Peter M."/>
            <person name="Riley R."/>
            <person name="Sitrit Y."/>
            <person name="Stielow B."/>
            <person name="Szollosi G."/>
            <person name="Zifcakova L."/>
            <person name="Stursova M."/>
            <person name="Spatafora J.W."/>
            <person name="Tedersoo L."/>
            <person name="Vaario L.-M."/>
            <person name="Yamada A."/>
            <person name="Yan M."/>
            <person name="Wang P."/>
            <person name="Xu J."/>
            <person name="Bruns T."/>
            <person name="Baldrian P."/>
            <person name="Vilgalys R."/>
            <person name="Henrissat B."/>
            <person name="Grigoriev I.V."/>
            <person name="Hibbett D."/>
            <person name="Nagy L.G."/>
            <person name="Martin F.M."/>
        </authorList>
    </citation>
    <scope>NUCLEOTIDE SEQUENCE</scope>
    <source>
        <strain evidence="10">BED1</strain>
    </source>
</reference>
<reference evidence="10" key="2">
    <citation type="journal article" date="2020" name="Nat. Commun.">
        <title>Large-scale genome sequencing of mycorrhizal fungi provides insights into the early evolution of symbiotic traits.</title>
        <authorList>
            <person name="Miyauchi S."/>
            <person name="Kiss E."/>
            <person name="Kuo A."/>
            <person name="Drula E."/>
            <person name="Kohler A."/>
            <person name="Sanchez-Garcia M."/>
            <person name="Morin E."/>
            <person name="Andreopoulos B."/>
            <person name="Barry K.W."/>
            <person name="Bonito G."/>
            <person name="Buee M."/>
            <person name="Carver A."/>
            <person name="Chen C."/>
            <person name="Cichocki N."/>
            <person name="Clum A."/>
            <person name="Culley D."/>
            <person name="Crous P.W."/>
            <person name="Fauchery L."/>
            <person name="Girlanda M."/>
            <person name="Hayes R.D."/>
            <person name="Keri Z."/>
            <person name="LaButti K."/>
            <person name="Lipzen A."/>
            <person name="Lombard V."/>
            <person name="Magnuson J."/>
            <person name="Maillard F."/>
            <person name="Murat C."/>
            <person name="Nolan M."/>
            <person name="Ohm R.A."/>
            <person name="Pangilinan J."/>
            <person name="Pereira M.F."/>
            <person name="Perotto S."/>
            <person name="Peter M."/>
            <person name="Pfister S."/>
            <person name="Riley R."/>
            <person name="Sitrit Y."/>
            <person name="Stielow J.B."/>
            <person name="Szollosi G."/>
            <person name="Zifcakova L."/>
            <person name="Stursova M."/>
            <person name="Spatafora J.W."/>
            <person name="Tedersoo L."/>
            <person name="Vaario L.M."/>
            <person name="Yamada A."/>
            <person name="Yan M."/>
            <person name="Wang P."/>
            <person name="Xu J."/>
            <person name="Bruns T."/>
            <person name="Baldrian P."/>
            <person name="Vilgalys R."/>
            <person name="Dunand C."/>
            <person name="Henrissat B."/>
            <person name="Grigoriev I.V."/>
            <person name="Hibbett D."/>
            <person name="Nagy L.G."/>
            <person name="Martin F.M."/>
        </authorList>
    </citation>
    <scope>NUCLEOTIDE SEQUENCE</scope>
    <source>
        <strain evidence="10">BED1</strain>
    </source>
</reference>
<sequence>MKLVSSPCGPTHQEIIPIMPSLKTDFVDKTASPRIRYRLIALLSLDAFLLFKSAPFFPSDQPHPPSPDVHHTEDSTGQRVASTPPPASPPPHLNPWSSLTISEIVQIQDWLFAPEQALNLTQVEVAAPSDNHIFLVKIYYPPKQAVLDYLSSPSTVNPPPRFACVTLHHGAAQHPFVRNYLVGPLPIAPHTSMSPLTDIYQVDPIPYNARAWYINDWSSPEIYSNIAAPVAEAFKELFGGQAAGLPNDTLVAGGAGPFSYDGSFRHLWLSWCRSISGPFLHPLNFFQYIDISGTDTSQWKLLKRSPLPAQEDTDFSWSNRKRFDYIFHLDGTIEVRVSASGYLQAGYWDPDQRNYGARIWETTMGSLHDHVINYKVDLDVAGTANSPLKTTTSQEAVTHPWFDDDWGSEVIQQTIRREYITNENDALLKLPGNFQGGYSVVNQEEKIKWGTVRGYAIHPGYSPIHTTVVGSKRALNNVNWARYNLAVSRRKETEPSSSSVWNFNLPAAPPVDFHKFFDGENITQQDLVVWVNVGTHHLVRFHRHDVSPDWTISWPQSEDAPNTRTNTATSSFFITPLDYFDYDVSIDSTNAILLQVPSKEGEPFSVDDYGVRLVHCIPRAPPPFEYAPVHIFDRRGGDVARESIEKLGSRRRHMGVCRRHSPAGLPNAIPVTGILRTPKLRAALHVRDPGHWSTGESTSPPRLKTKRSKSLLVLPIPRHCGTIPSTRPHKGPALLAK</sequence>
<keyword evidence="4 7" id="KW-0801">TPQ</keyword>
<gene>
    <name evidence="10" type="ORF">L210DRAFT_3652834</name>
</gene>
<accession>A0AAD4G7S6</accession>
<evidence type="ECO:0000256" key="7">
    <source>
        <dbReference type="RuleBase" id="RU000672"/>
    </source>
</evidence>
<dbReference type="InterPro" id="IPR000269">
    <property type="entry name" value="Cu_amine_oxidase"/>
</dbReference>
<keyword evidence="5 7" id="KW-0560">Oxidoreductase</keyword>
<evidence type="ECO:0000256" key="2">
    <source>
        <dbReference type="ARBA" id="ARBA00007983"/>
    </source>
</evidence>
<dbReference type="EMBL" id="WHUW01000085">
    <property type="protein sequence ID" value="KAF8426811.1"/>
    <property type="molecule type" value="Genomic_DNA"/>
</dbReference>
<proteinExistence type="inferred from homology"/>
<dbReference type="InterPro" id="IPR016182">
    <property type="entry name" value="Cu_amine_oxidase_N-reg"/>
</dbReference>
<keyword evidence="3 7" id="KW-0479">Metal-binding</keyword>
<organism evidence="10 11">
    <name type="scientific">Boletus edulis BED1</name>
    <dbReference type="NCBI Taxonomy" id="1328754"/>
    <lineage>
        <taxon>Eukaryota</taxon>
        <taxon>Fungi</taxon>
        <taxon>Dikarya</taxon>
        <taxon>Basidiomycota</taxon>
        <taxon>Agaricomycotina</taxon>
        <taxon>Agaricomycetes</taxon>
        <taxon>Agaricomycetidae</taxon>
        <taxon>Boletales</taxon>
        <taxon>Boletineae</taxon>
        <taxon>Boletaceae</taxon>
        <taxon>Boletoideae</taxon>
        <taxon>Boletus</taxon>
    </lineage>
</organism>
<evidence type="ECO:0000256" key="5">
    <source>
        <dbReference type="ARBA" id="ARBA00023002"/>
    </source>
</evidence>
<comment type="PTM">
    <text evidence="7">Topaquinone (TPQ) is generated by copper-dependent autoxidation of a specific tyrosyl residue.</text>
</comment>
<dbReference type="AlphaFoldDB" id="A0AAD4G7S6"/>
<dbReference type="GO" id="GO:0005507">
    <property type="term" value="F:copper ion binding"/>
    <property type="evidence" value="ECO:0007669"/>
    <property type="project" value="InterPro"/>
</dbReference>
<comment type="cofactor">
    <cofactor evidence="7">
        <name>Cu cation</name>
        <dbReference type="ChEBI" id="CHEBI:23378"/>
    </cofactor>
    <text evidence="7">Contains 1 topaquinone per subunit.</text>
</comment>
<dbReference type="Gene3D" id="3.10.450.40">
    <property type="match status" value="2"/>
</dbReference>
<dbReference type="Gene3D" id="2.70.98.20">
    <property type="entry name" value="Copper amine oxidase, catalytic domain"/>
    <property type="match status" value="1"/>
</dbReference>
<dbReference type="SUPFAM" id="SSF49998">
    <property type="entry name" value="Amine oxidase catalytic domain"/>
    <property type="match status" value="1"/>
</dbReference>
<evidence type="ECO:0000256" key="4">
    <source>
        <dbReference type="ARBA" id="ARBA00022772"/>
    </source>
</evidence>
<dbReference type="GO" id="GO:0048038">
    <property type="term" value="F:quinone binding"/>
    <property type="evidence" value="ECO:0007669"/>
    <property type="project" value="InterPro"/>
</dbReference>
<dbReference type="EC" id="1.4.3.-" evidence="7"/>
<keyword evidence="6 7" id="KW-0186">Copper</keyword>
<evidence type="ECO:0000256" key="6">
    <source>
        <dbReference type="ARBA" id="ARBA00023008"/>
    </source>
</evidence>
<dbReference type="PANTHER" id="PTHR10638">
    <property type="entry name" value="COPPER AMINE OXIDASE"/>
    <property type="match status" value="1"/>
</dbReference>
<dbReference type="Pfam" id="PF01179">
    <property type="entry name" value="Cu_amine_oxid"/>
    <property type="match status" value="1"/>
</dbReference>
<evidence type="ECO:0000259" key="9">
    <source>
        <dbReference type="Pfam" id="PF01179"/>
    </source>
</evidence>
<comment type="cofactor">
    <cofactor evidence="1">
        <name>Cu cation</name>
        <dbReference type="ChEBI" id="CHEBI:23378"/>
    </cofactor>
</comment>
<feature type="region of interest" description="Disordered" evidence="8">
    <location>
        <begin position="61"/>
        <end position="93"/>
    </location>
</feature>
<dbReference type="GO" id="GO:0008131">
    <property type="term" value="F:primary methylamine oxidase activity"/>
    <property type="evidence" value="ECO:0007669"/>
    <property type="project" value="InterPro"/>
</dbReference>
<evidence type="ECO:0000256" key="8">
    <source>
        <dbReference type="SAM" id="MobiDB-lite"/>
    </source>
</evidence>
<name>A0AAD4G7S6_BOLED</name>
<feature type="compositionally biased region" description="Pro residues" evidence="8">
    <location>
        <begin position="83"/>
        <end position="93"/>
    </location>
</feature>
<feature type="domain" description="Copper amine oxidase catalytic" evidence="9">
    <location>
        <begin position="323"/>
        <end position="585"/>
    </location>
</feature>
<dbReference type="GO" id="GO:0005886">
    <property type="term" value="C:plasma membrane"/>
    <property type="evidence" value="ECO:0007669"/>
    <property type="project" value="TreeGrafter"/>
</dbReference>
<dbReference type="PANTHER" id="PTHR10638:SF20">
    <property type="entry name" value="AMINE OXIDASE"/>
    <property type="match status" value="1"/>
</dbReference>
<comment type="caution">
    <text evidence="10">The sequence shown here is derived from an EMBL/GenBank/DDBJ whole genome shotgun (WGS) entry which is preliminary data.</text>
</comment>
<dbReference type="InterPro" id="IPR015798">
    <property type="entry name" value="Cu_amine_oxidase_C"/>
</dbReference>
<dbReference type="GO" id="GO:0009308">
    <property type="term" value="P:amine metabolic process"/>
    <property type="evidence" value="ECO:0007669"/>
    <property type="project" value="UniProtKB-UniRule"/>
</dbReference>
<evidence type="ECO:0000256" key="3">
    <source>
        <dbReference type="ARBA" id="ARBA00022723"/>
    </source>
</evidence>
<protein>
    <recommendedName>
        <fullName evidence="7">Amine oxidase</fullName>
        <ecNumber evidence="7">1.4.3.-</ecNumber>
    </recommendedName>
</protein>
<evidence type="ECO:0000313" key="10">
    <source>
        <dbReference type="EMBL" id="KAF8426811.1"/>
    </source>
</evidence>
<evidence type="ECO:0000256" key="1">
    <source>
        <dbReference type="ARBA" id="ARBA00001935"/>
    </source>
</evidence>
<keyword evidence="11" id="KW-1185">Reference proteome</keyword>